<comment type="caution">
    <text evidence="1">The sequence shown here is derived from an EMBL/GenBank/DDBJ whole genome shotgun (WGS) entry which is preliminary data.</text>
</comment>
<protein>
    <submittedName>
        <fullName evidence="1">Uncharacterized protein</fullName>
    </submittedName>
</protein>
<accession>A0A177AUJ4</accession>
<keyword evidence="2" id="KW-1185">Reference proteome</keyword>
<dbReference type="AlphaFoldDB" id="A0A177AUJ4"/>
<proteinExistence type="predicted"/>
<reference evidence="1 2" key="1">
    <citation type="submission" date="2016-04" db="EMBL/GenBank/DDBJ databases">
        <title>The genome of Intoshia linei affirms orthonectids as highly simplified spiralians.</title>
        <authorList>
            <person name="Mikhailov K.V."/>
            <person name="Slusarev G.S."/>
            <person name="Nikitin M.A."/>
            <person name="Logacheva M.D."/>
            <person name="Penin A."/>
            <person name="Aleoshin V."/>
            <person name="Panchin Y.V."/>
        </authorList>
    </citation>
    <scope>NUCLEOTIDE SEQUENCE [LARGE SCALE GENOMIC DNA]</scope>
    <source>
        <strain evidence="1">Intl2013</strain>
        <tissue evidence="1">Whole animal</tissue>
    </source>
</reference>
<organism evidence="1 2">
    <name type="scientific">Intoshia linei</name>
    <dbReference type="NCBI Taxonomy" id="1819745"/>
    <lineage>
        <taxon>Eukaryota</taxon>
        <taxon>Metazoa</taxon>
        <taxon>Spiralia</taxon>
        <taxon>Lophotrochozoa</taxon>
        <taxon>Mesozoa</taxon>
        <taxon>Orthonectida</taxon>
        <taxon>Rhopaluridae</taxon>
        <taxon>Intoshia</taxon>
    </lineage>
</organism>
<name>A0A177AUJ4_9BILA</name>
<dbReference type="Proteomes" id="UP000078046">
    <property type="component" value="Unassembled WGS sequence"/>
</dbReference>
<dbReference type="EMBL" id="LWCA01001262">
    <property type="protein sequence ID" value="OAF65500.1"/>
    <property type="molecule type" value="Genomic_DNA"/>
</dbReference>
<evidence type="ECO:0000313" key="1">
    <source>
        <dbReference type="EMBL" id="OAF65500.1"/>
    </source>
</evidence>
<evidence type="ECO:0000313" key="2">
    <source>
        <dbReference type="Proteomes" id="UP000078046"/>
    </source>
</evidence>
<sequence length="56" mass="6637">MLDAGIIKCNINQEYWKFLVKRLLIQMEKKNKENKTFDINHCSVNLHEAIQTISQC</sequence>
<gene>
    <name evidence="1" type="ORF">A3Q56_06770</name>
</gene>
<dbReference type="OrthoDB" id="2421129at2759"/>